<dbReference type="SUPFAM" id="SSF56059">
    <property type="entry name" value="Glutathione synthetase ATP-binding domain-like"/>
    <property type="match status" value="1"/>
</dbReference>
<dbReference type="OMA" id="AEQERWY"/>
<dbReference type="Pfam" id="PF03133">
    <property type="entry name" value="TTL"/>
    <property type="match status" value="1"/>
</dbReference>
<keyword evidence="10" id="KW-1185">Reference proteome</keyword>
<dbReference type="GO" id="GO:0070736">
    <property type="term" value="F:protein-glycine ligase activity, initiating"/>
    <property type="evidence" value="ECO:0007669"/>
    <property type="project" value="TreeGrafter"/>
</dbReference>
<dbReference type="GO" id="GO:0003341">
    <property type="term" value="P:cilium movement"/>
    <property type="evidence" value="ECO:0007669"/>
    <property type="project" value="TreeGrafter"/>
</dbReference>
<reference evidence="9" key="2">
    <citation type="submission" date="2025-09" db="UniProtKB">
        <authorList>
            <consortium name="Ensembl"/>
        </authorList>
    </citation>
    <scope>IDENTIFICATION</scope>
</reference>
<keyword evidence="5" id="KW-0067">ATP-binding</keyword>
<dbReference type="GO" id="GO:0015630">
    <property type="term" value="C:microtubule cytoskeleton"/>
    <property type="evidence" value="ECO:0007669"/>
    <property type="project" value="TreeGrafter"/>
</dbReference>
<evidence type="ECO:0000256" key="1">
    <source>
        <dbReference type="ARBA" id="ARBA00004611"/>
    </source>
</evidence>
<dbReference type="Ensembl" id="ENSCVAT00000014778.1">
    <property type="protein sequence ID" value="ENSCVAP00000000607.1"/>
    <property type="gene ID" value="ENSCVAG00000001557.1"/>
</dbReference>
<dbReference type="FunFam" id="3.30.470.20:FF:000032">
    <property type="entry name" value="tubulin monoglycylase TTLL3 isoform X2"/>
    <property type="match status" value="1"/>
</dbReference>
<name>A0A3Q2C7J0_CYPVA</name>
<dbReference type="PANTHER" id="PTHR45870">
    <property type="entry name" value="TUBULIN MONOGLYCYLASE TTLL3"/>
    <property type="match status" value="1"/>
</dbReference>
<dbReference type="GO" id="GO:0005930">
    <property type="term" value="C:axoneme"/>
    <property type="evidence" value="ECO:0007669"/>
    <property type="project" value="TreeGrafter"/>
</dbReference>
<keyword evidence="3" id="KW-0436">Ligase</keyword>
<evidence type="ECO:0000256" key="5">
    <source>
        <dbReference type="ARBA" id="ARBA00022840"/>
    </source>
</evidence>
<evidence type="ECO:0000256" key="8">
    <source>
        <dbReference type="ARBA" id="ARBA00048944"/>
    </source>
</evidence>
<accession>A0A3Q2C7J0</accession>
<keyword evidence="6" id="KW-0282">Flagellum</keyword>
<dbReference type="PROSITE" id="PS51221">
    <property type="entry name" value="TTL"/>
    <property type="match status" value="1"/>
</dbReference>
<proteinExistence type="predicted"/>
<sequence length="531" mass="60474">MVYFYWTRDAINPNSLQKNQIINHFANAGTFTTKVGLCVNLRNLHWFDTADPGTFFPRCYSLTEEDERQAFIEDFRRTACTSLLRLIVERDQDLHSRIISHKFASSIWQKKEINHCSEQSLPSQMIYSALKVCHEYLEKLEHKDIDKTFKTPQTLTQDQWADGRLKGNICPEKAPIRILTALSLWASMANKTSGLSNLWQCPGAEVGCIKCVKHLDQILRPVDKYSAITSPSRWVVQKYIEQPFLVHGTKFDIRQWFLVTDWNPLTVWFYKKCYLRFSTQPFSLDTLDSSVHLCNNSIQRHLRPSQQRHWNIPAHNMWLDDQLKAFLAEQGKEALWETVAVPGMKTSIIHALQTVQDQIGSRKNTFELYGADFMLGMILNPWLIEINTSPAMAPSTSVTAQLCAAVQEDTLRVVLDWRVDCSANTGDFELIYRQAAVDVPQYLGANLIVEGFAVKNTCPLPLLRPSNHSASKSGGPGKVKESTVEKLPPLPKVVLKRAESMTKSRKAMICPTLPSESSVHKPVHNIKVKCK</sequence>
<dbReference type="InterPro" id="IPR004344">
    <property type="entry name" value="TTL/TTLL_fam"/>
</dbReference>
<evidence type="ECO:0000256" key="4">
    <source>
        <dbReference type="ARBA" id="ARBA00022741"/>
    </source>
</evidence>
<dbReference type="Gene3D" id="3.30.470.20">
    <property type="entry name" value="ATP-grasp fold, B domain"/>
    <property type="match status" value="1"/>
</dbReference>
<dbReference type="GeneTree" id="ENSGT00940000154857"/>
<dbReference type="STRING" id="28743.ENSCVAP00000000607"/>
<evidence type="ECO:0000256" key="2">
    <source>
        <dbReference type="ARBA" id="ARBA00022490"/>
    </source>
</evidence>
<dbReference type="AlphaFoldDB" id="A0A3Q2C7J0"/>
<comment type="subcellular location">
    <subcellularLocation>
        <location evidence="1">Cytoplasm</location>
        <location evidence="1">Cytoskeleton</location>
        <location evidence="1">Flagellum axoneme</location>
    </subcellularLocation>
</comment>
<dbReference type="InterPro" id="IPR051437">
    <property type="entry name" value="TTLL_monoglycylase"/>
</dbReference>
<comment type="catalytic activity">
    <reaction evidence="8">
        <text>L-glutamyl-[protein] + glycine + ATP = glycyl-L-glutamyl-[protein] + ADP + phosphate + H(+)</text>
        <dbReference type="Rhea" id="RHEA:67180"/>
        <dbReference type="Rhea" id="RHEA-COMP:10208"/>
        <dbReference type="Rhea" id="RHEA-COMP:17207"/>
        <dbReference type="ChEBI" id="CHEBI:15378"/>
        <dbReference type="ChEBI" id="CHEBI:29973"/>
        <dbReference type="ChEBI" id="CHEBI:30616"/>
        <dbReference type="ChEBI" id="CHEBI:43474"/>
        <dbReference type="ChEBI" id="CHEBI:57305"/>
        <dbReference type="ChEBI" id="CHEBI:167890"/>
        <dbReference type="ChEBI" id="CHEBI:456216"/>
    </reaction>
    <physiologicalReaction direction="left-to-right" evidence="8">
        <dbReference type="Rhea" id="RHEA:67181"/>
    </physiologicalReaction>
</comment>
<protein>
    <submittedName>
        <fullName evidence="9">Tubulin tyrosine ligase like 3</fullName>
    </submittedName>
</protein>
<reference evidence="9" key="1">
    <citation type="submission" date="2025-08" db="UniProtKB">
        <authorList>
            <consortium name="Ensembl"/>
        </authorList>
    </citation>
    <scope>IDENTIFICATION</scope>
</reference>
<dbReference type="Proteomes" id="UP000265020">
    <property type="component" value="Unassembled WGS sequence"/>
</dbReference>
<dbReference type="GO" id="GO:0060271">
    <property type="term" value="P:cilium assembly"/>
    <property type="evidence" value="ECO:0007669"/>
    <property type="project" value="TreeGrafter"/>
</dbReference>
<organism evidence="9 10">
    <name type="scientific">Cyprinodon variegatus</name>
    <name type="common">Sheepshead minnow</name>
    <dbReference type="NCBI Taxonomy" id="28743"/>
    <lineage>
        <taxon>Eukaryota</taxon>
        <taxon>Metazoa</taxon>
        <taxon>Chordata</taxon>
        <taxon>Craniata</taxon>
        <taxon>Vertebrata</taxon>
        <taxon>Euteleostomi</taxon>
        <taxon>Actinopterygii</taxon>
        <taxon>Neopterygii</taxon>
        <taxon>Teleostei</taxon>
        <taxon>Neoteleostei</taxon>
        <taxon>Acanthomorphata</taxon>
        <taxon>Ovalentaria</taxon>
        <taxon>Atherinomorphae</taxon>
        <taxon>Cyprinodontiformes</taxon>
        <taxon>Cyprinodontidae</taxon>
        <taxon>Cyprinodon</taxon>
    </lineage>
</organism>
<evidence type="ECO:0000256" key="3">
    <source>
        <dbReference type="ARBA" id="ARBA00022598"/>
    </source>
</evidence>
<keyword evidence="6" id="KW-0966">Cell projection</keyword>
<keyword evidence="2" id="KW-0963">Cytoplasm</keyword>
<dbReference type="GO" id="GO:0005524">
    <property type="term" value="F:ATP binding"/>
    <property type="evidence" value="ECO:0007669"/>
    <property type="project" value="UniProtKB-KW"/>
</dbReference>
<keyword evidence="4" id="KW-0547">Nucleotide-binding</keyword>
<keyword evidence="6" id="KW-0969">Cilium</keyword>
<evidence type="ECO:0000256" key="6">
    <source>
        <dbReference type="ARBA" id="ARBA00022846"/>
    </source>
</evidence>
<keyword evidence="7" id="KW-0206">Cytoskeleton</keyword>
<evidence type="ECO:0000313" key="9">
    <source>
        <dbReference type="Ensembl" id="ENSCVAP00000000607.1"/>
    </source>
</evidence>
<evidence type="ECO:0000256" key="7">
    <source>
        <dbReference type="ARBA" id="ARBA00023212"/>
    </source>
</evidence>
<evidence type="ECO:0000313" key="10">
    <source>
        <dbReference type="Proteomes" id="UP000265020"/>
    </source>
</evidence>
<dbReference type="PANTHER" id="PTHR45870:SF2">
    <property type="entry name" value="TUBULIN MONOGLYCYLASE TTLL3"/>
    <property type="match status" value="1"/>
</dbReference>